<evidence type="ECO:0000313" key="4">
    <source>
        <dbReference type="Proteomes" id="UP000646426"/>
    </source>
</evidence>
<dbReference type="AlphaFoldDB" id="A0A918SYG0"/>
<organism evidence="3 4">
    <name type="scientific">Cognatilysobacter bugurensis</name>
    <dbReference type="NCBI Taxonomy" id="543356"/>
    <lineage>
        <taxon>Bacteria</taxon>
        <taxon>Pseudomonadati</taxon>
        <taxon>Pseudomonadota</taxon>
        <taxon>Gammaproteobacteria</taxon>
        <taxon>Lysobacterales</taxon>
        <taxon>Lysobacteraceae</taxon>
        <taxon>Cognatilysobacter</taxon>
    </lineage>
</organism>
<accession>A0A918SYG0</accession>
<reference evidence="3" key="1">
    <citation type="journal article" date="2014" name="Int. J. Syst. Evol. Microbiol.">
        <title>Complete genome sequence of Corynebacterium casei LMG S-19264T (=DSM 44701T), isolated from a smear-ripened cheese.</title>
        <authorList>
            <consortium name="US DOE Joint Genome Institute (JGI-PGF)"/>
            <person name="Walter F."/>
            <person name="Albersmeier A."/>
            <person name="Kalinowski J."/>
            <person name="Ruckert C."/>
        </authorList>
    </citation>
    <scope>NUCLEOTIDE SEQUENCE</scope>
    <source>
        <strain evidence="3">KCTC 23077</strain>
    </source>
</reference>
<protein>
    <recommendedName>
        <fullName evidence="2">GAF domain-containing protein</fullName>
    </recommendedName>
</protein>
<dbReference type="PANTHER" id="PTHR43102:SF2">
    <property type="entry name" value="GAF DOMAIN-CONTAINING PROTEIN"/>
    <property type="match status" value="1"/>
</dbReference>
<sequence length="194" mass="21595">MLPPRLPDNELDRLSALRALGLLDTSREPRYDRYVRLVRQLLAVPTAAITLIDSNRQWFKGREGMPLRESSRDVSFCGHAILERGMLCIPDTHADPRFAQNPFVVGPPHIRFYAGCPLRVPGGFAVGTLCAIDAQPRAADREQLMALRDLADCLEREFATQLLMRDVRGHDPAGALPRTSAFKTLESGRPPEPA</sequence>
<dbReference type="SMART" id="SM00065">
    <property type="entry name" value="GAF"/>
    <property type="match status" value="1"/>
</dbReference>
<feature type="region of interest" description="Disordered" evidence="1">
    <location>
        <begin position="174"/>
        <end position="194"/>
    </location>
</feature>
<feature type="domain" description="GAF" evidence="2">
    <location>
        <begin position="26"/>
        <end position="168"/>
    </location>
</feature>
<gene>
    <name evidence="3" type="ORF">GCM10007067_14860</name>
</gene>
<evidence type="ECO:0000256" key="1">
    <source>
        <dbReference type="SAM" id="MobiDB-lite"/>
    </source>
</evidence>
<dbReference type="RefSeq" id="WP_189454987.1">
    <property type="nucleotide sequence ID" value="NZ_BMYD01000002.1"/>
</dbReference>
<evidence type="ECO:0000313" key="3">
    <source>
        <dbReference type="EMBL" id="GHA78602.1"/>
    </source>
</evidence>
<dbReference type="PANTHER" id="PTHR43102">
    <property type="entry name" value="SLR1143 PROTEIN"/>
    <property type="match status" value="1"/>
</dbReference>
<dbReference type="EMBL" id="BMYD01000002">
    <property type="protein sequence ID" value="GHA78602.1"/>
    <property type="molecule type" value="Genomic_DNA"/>
</dbReference>
<evidence type="ECO:0000259" key="2">
    <source>
        <dbReference type="SMART" id="SM00065"/>
    </source>
</evidence>
<reference evidence="3" key="2">
    <citation type="submission" date="2020-09" db="EMBL/GenBank/DDBJ databases">
        <authorList>
            <person name="Sun Q."/>
            <person name="Kim S."/>
        </authorList>
    </citation>
    <scope>NUCLEOTIDE SEQUENCE</scope>
    <source>
        <strain evidence="3">KCTC 23077</strain>
    </source>
</reference>
<dbReference type="Pfam" id="PF01590">
    <property type="entry name" value="GAF"/>
    <property type="match status" value="1"/>
</dbReference>
<comment type="caution">
    <text evidence="3">The sequence shown here is derived from an EMBL/GenBank/DDBJ whole genome shotgun (WGS) entry which is preliminary data.</text>
</comment>
<proteinExistence type="predicted"/>
<name>A0A918SYG0_9GAMM</name>
<keyword evidence="4" id="KW-1185">Reference proteome</keyword>
<dbReference type="InterPro" id="IPR003018">
    <property type="entry name" value="GAF"/>
</dbReference>
<dbReference type="SUPFAM" id="SSF55781">
    <property type="entry name" value="GAF domain-like"/>
    <property type="match status" value="1"/>
</dbReference>
<dbReference type="Proteomes" id="UP000646426">
    <property type="component" value="Unassembled WGS sequence"/>
</dbReference>
<dbReference type="Gene3D" id="3.30.450.40">
    <property type="match status" value="1"/>
</dbReference>
<dbReference type="InterPro" id="IPR029016">
    <property type="entry name" value="GAF-like_dom_sf"/>
</dbReference>